<dbReference type="Proteomes" id="UP000292347">
    <property type="component" value="Unassembled WGS sequence"/>
</dbReference>
<comment type="caution">
    <text evidence="1">The sequence shown here is derived from an EMBL/GenBank/DDBJ whole genome shotgun (WGS) entry which is preliminary data.</text>
</comment>
<evidence type="ECO:0000313" key="1">
    <source>
        <dbReference type="EMBL" id="RXZ35491.1"/>
    </source>
</evidence>
<dbReference type="OrthoDB" id="7432392at2"/>
<accession>A0A4Q2J1X3</accession>
<organism evidence="1 2">
    <name type="scientific">Sphingomonas desiccabilis</name>
    <dbReference type="NCBI Taxonomy" id="429134"/>
    <lineage>
        <taxon>Bacteria</taxon>
        <taxon>Pseudomonadati</taxon>
        <taxon>Pseudomonadota</taxon>
        <taxon>Alphaproteobacteria</taxon>
        <taxon>Sphingomonadales</taxon>
        <taxon>Sphingomonadaceae</taxon>
        <taxon>Sphingomonas</taxon>
    </lineage>
</organism>
<gene>
    <name evidence="1" type="ORF">EO081_07705</name>
</gene>
<proteinExistence type="predicted"/>
<evidence type="ECO:0000313" key="2">
    <source>
        <dbReference type="Proteomes" id="UP000292347"/>
    </source>
</evidence>
<dbReference type="AlphaFoldDB" id="A0A4Q2J1X3"/>
<reference evidence="1 2" key="1">
    <citation type="submission" date="2019-01" db="EMBL/GenBank/DDBJ databases">
        <title>Sphingomonas mucosissima sp. nov. and Sphingomonas desiccabilis sp. nov., from biological soil crusts in the Colorado Plateau, USA.</title>
        <authorList>
            <person name="Zhu D."/>
        </authorList>
    </citation>
    <scope>NUCLEOTIDE SEQUENCE [LARGE SCALE GENOMIC DNA]</scope>
    <source>
        <strain evidence="1 2">CP1D</strain>
    </source>
</reference>
<keyword evidence="2" id="KW-1185">Reference proteome</keyword>
<sequence length="214" mass="22857">MMVPGFPLLRRLARERRALALTEFAIGLPVFLLLTLTGAELTNFIITRMRISQVALQLADNAARMGSGSLLSAKTISETDINDLLTGAGLQAGGLDLYANGRVIVSDLEPVANPNTTSRYKIVWQRCRGSGPGSSSYGKAGDTGLSGMGPAGRQAFAPDGGATMFVQVIYTYRPLVRLSLAPSSTITEVASMMVRDRRDLSIIYNVEKAAISNC</sequence>
<dbReference type="RefSeq" id="WP_129341260.1">
    <property type="nucleotide sequence ID" value="NZ_JACIDD010000001.1"/>
</dbReference>
<dbReference type="EMBL" id="SDPT01000001">
    <property type="protein sequence ID" value="RXZ35491.1"/>
    <property type="molecule type" value="Genomic_DNA"/>
</dbReference>
<protein>
    <submittedName>
        <fullName evidence="1">Pilus assembly protein</fullName>
    </submittedName>
</protein>
<name>A0A4Q2J1X3_9SPHN</name>